<comment type="caution">
    <text evidence="3">The sequence shown here is derived from an EMBL/GenBank/DDBJ whole genome shotgun (WGS) entry which is preliminary data.</text>
</comment>
<keyword evidence="2" id="KW-0472">Membrane</keyword>
<feature type="transmembrane region" description="Helical" evidence="2">
    <location>
        <begin position="102"/>
        <end position="130"/>
    </location>
</feature>
<feature type="transmembrane region" description="Helical" evidence="2">
    <location>
        <begin position="43"/>
        <end position="63"/>
    </location>
</feature>
<evidence type="ECO:0000313" key="4">
    <source>
        <dbReference type="Proteomes" id="UP001199355"/>
    </source>
</evidence>
<dbReference type="AlphaFoldDB" id="A0AAE3AW91"/>
<evidence type="ECO:0000256" key="2">
    <source>
        <dbReference type="SAM" id="Phobius"/>
    </source>
</evidence>
<gene>
    <name evidence="3" type="ORF">LKD45_04150</name>
</gene>
<dbReference type="EMBL" id="JAJEQF010000006">
    <property type="protein sequence ID" value="MCC2166898.1"/>
    <property type="molecule type" value="Genomic_DNA"/>
</dbReference>
<keyword evidence="2" id="KW-0812">Transmembrane</keyword>
<feature type="transmembrane region" description="Helical" evidence="2">
    <location>
        <begin position="20"/>
        <end position="37"/>
    </location>
</feature>
<keyword evidence="4" id="KW-1185">Reference proteome</keyword>
<accession>A0AAE3AW91</accession>
<feature type="region of interest" description="Disordered" evidence="1">
    <location>
        <begin position="143"/>
        <end position="187"/>
    </location>
</feature>
<dbReference type="Proteomes" id="UP001199355">
    <property type="component" value="Unassembled WGS sequence"/>
</dbReference>
<evidence type="ECO:0000313" key="3">
    <source>
        <dbReference type="EMBL" id="MCC2166898.1"/>
    </source>
</evidence>
<evidence type="ECO:0000256" key="1">
    <source>
        <dbReference type="SAM" id="MobiDB-lite"/>
    </source>
</evidence>
<name>A0AAE3AW91_9FIRM</name>
<proteinExistence type="predicted"/>
<organism evidence="3 4">
    <name type="scientific">Gallintestinimicrobium propionicum</name>
    <dbReference type="NCBI Taxonomy" id="2981770"/>
    <lineage>
        <taxon>Bacteria</taxon>
        <taxon>Bacillati</taxon>
        <taxon>Bacillota</taxon>
        <taxon>Clostridia</taxon>
        <taxon>Lachnospirales</taxon>
        <taxon>Lachnospiraceae</taxon>
        <taxon>Gallintestinimicrobium</taxon>
    </lineage>
</organism>
<feature type="transmembrane region" description="Helical" evidence="2">
    <location>
        <begin position="70"/>
        <end position="96"/>
    </location>
</feature>
<keyword evidence="2" id="KW-1133">Transmembrane helix</keyword>
<feature type="compositionally biased region" description="Basic and acidic residues" evidence="1">
    <location>
        <begin position="176"/>
        <end position="187"/>
    </location>
</feature>
<dbReference type="RefSeq" id="WP_308727841.1">
    <property type="nucleotide sequence ID" value="NZ_JAJEQF010000006.1"/>
</dbReference>
<feature type="compositionally biased region" description="Polar residues" evidence="1">
    <location>
        <begin position="161"/>
        <end position="172"/>
    </location>
</feature>
<sequence>MNETKTKQSVTQQKSNWKPWQIVLVILLGLCALPVVVPVGLGLLAAAVGIVVALGACVLGLLVCSAACGIGMILVLAALLLGGLFFIGTGIVSMFHAVGSGFAILGSGFMMTGSAILGTALLIGLVWLIWKGILWIRSKAGGKKKAGSAEPEPEAAPGEQMTGTSAAETDSNGFHLLERKETDSDEK</sequence>
<reference evidence="3 4" key="1">
    <citation type="submission" date="2021-10" db="EMBL/GenBank/DDBJ databases">
        <title>Anaerobic single-cell dispensing facilitates the cultivation of human gut bacteria.</title>
        <authorList>
            <person name="Afrizal A."/>
        </authorList>
    </citation>
    <scope>NUCLEOTIDE SEQUENCE [LARGE SCALE GENOMIC DNA]</scope>
    <source>
        <strain evidence="3 4">CLA-AA-H244</strain>
    </source>
</reference>
<protein>
    <submittedName>
        <fullName evidence="3">Uncharacterized protein</fullName>
    </submittedName>
</protein>